<dbReference type="Proteomes" id="UP000076722">
    <property type="component" value="Unassembled WGS sequence"/>
</dbReference>
<evidence type="ECO:0000313" key="5">
    <source>
        <dbReference type="Proteomes" id="UP000076722"/>
    </source>
</evidence>
<dbReference type="GO" id="GO:0030139">
    <property type="term" value="C:endocytic vesicle"/>
    <property type="evidence" value="ECO:0007669"/>
    <property type="project" value="TreeGrafter"/>
</dbReference>
<protein>
    <submittedName>
        <fullName evidence="4">ARM repeat-containing protein</fullName>
    </submittedName>
</protein>
<reference evidence="4 5" key="1">
    <citation type="journal article" date="2016" name="Mol. Biol. Evol.">
        <title>Comparative Genomics of Early-Diverging Mushroom-Forming Fungi Provides Insights into the Origins of Lignocellulose Decay Capabilities.</title>
        <authorList>
            <person name="Nagy L.G."/>
            <person name="Riley R."/>
            <person name="Tritt A."/>
            <person name="Adam C."/>
            <person name="Daum C."/>
            <person name="Floudas D."/>
            <person name="Sun H."/>
            <person name="Yadav J.S."/>
            <person name="Pangilinan J."/>
            <person name="Larsson K.H."/>
            <person name="Matsuura K."/>
            <person name="Barry K."/>
            <person name="Labutti K."/>
            <person name="Kuo R."/>
            <person name="Ohm R.A."/>
            <person name="Bhattacharya S.S."/>
            <person name="Shirouzu T."/>
            <person name="Yoshinaga Y."/>
            <person name="Martin F.M."/>
            <person name="Grigoriev I.V."/>
            <person name="Hibbett D.S."/>
        </authorList>
    </citation>
    <scope>NUCLEOTIDE SEQUENCE [LARGE SCALE GENOMIC DNA]</scope>
    <source>
        <strain evidence="4 5">HHB9708</strain>
    </source>
</reference>
<dbReference type="Pfam" id="PF20210">
    <property type="entry name" value="Laa1_Sip1_HTR5"/>
    <property type="match status" value="1"/>
</dbReference>
<dbReference type="OrthoDB" id="192608at2759"/>
<evidence type="ECO:0000256" key="2">
    <source>
        <dbReference type="SAM" id="MobiDB-lite"/>
    </source>
</evidence>
<dbReference type="InterPro" id="IPR011989">
    <property type="entry name" value="ARM-like"/>
</dbReference>
<keyword evidence="5" id="KW-1185">Reference proteome</keyword>
<dbReference type="GO" id="GO:0005829">
    <property type="term" value="C:cytosol"/>
    <property type="evidence" value="ECO:0007669"/>
    <property type="project" value="GOC"/>
</dbReference>
<evidence type="ECO:0000256" key="1">
    <source>
        <dbReference type="ARBA" id="ARBA00008304"/>
    </source>
</evidence>
<comment type="similarity">
    <text evidence="1">Belongs to the HEATR5 family.</text>
</comment>
<dbReference type="PANTHER" id="PTHR21663">
    <property type="entry name" value="HYPOTHETICAL HEAT DOMAIN-CONTAINING"/>
    <property type="match status" value="1"/>
</dbReference>
<dbReference type="GO" id="GO:0042147">
    <property type="term" value="P:retrograde transport, endosome to Golgi"/>
    <property type="evidence" value="ECO:0007669"/>
    <property type="project" value="TreeGrafter"/>
</dbReference>
<dbReference type="InterPro" id="IPR057981">
    <property type="entry name" value="TPR_LAA1-like_C"/>
</dbReference>
<dbReference type="PANTHER" id="PTHR21663:SF0">
    <property type="entry name" value="HEAT REPEAT-CONTAINING PROTEIN 5B"/>
    <property type="match status" value="1"/>
</dbReference>
<dbReference type="InterPro" id="IPR016024">
    <property type="entry name" value="ARM-type_fold"/>
</dbReference>
<dbReference type="STRING" id="1314777.A0A164VF40"/>
<dbReference type="InterPro" id="IPR040108">
    <property type="entry name" value="Laa1/Sip1/HEATR5"/>
</dbReference>
<dbReference type="SUPFAM" id="SSF48371">
    <property type="entry name" value="ARM repeat"/>
    <property type="match status" value="2"/>
</dbReference>
<dbReference type="EMBL" id="KV419405">
    <property type="protein sequence ID" value="KZS94101.1"/>
    <property type="molecule type" value="Genomic_DNA"/>
</dbReference>
<sequence length="2053" mass="222446">MSKEGDLHLDESQITGDDGEIHLFQWLCSAEKALRSLTPARDLIKSSQTKLLATLVKVVCAADGFPLPGRPIRNVAGRCLVLVYQKGETKTLFDTLQIFLKIAGDVKLLQKDLAKVAALYCVGEIMSSLGTQVMSFMTEIALLAVKLAKASSNPILIRYHAFVMLRKSLSTAARACTENAMKDVLKQAKNALSDRSLSVQRAATEVLLILYPSNDAHRTVAEVESIVTLCVRSLDSADSPTRRALARLAGHILSSTQTLKAVPPPETGKKQAKGRDNDQDDEDISPPTNTSTETPKMIMTPEDMLHQLSAHFNKPASSRATRIGIFDFYASLFTALGSSFVENNYAIIVKHLADHIISYPFPRNFNTRYDELLVRHGVSVLLRDLIGVRMLSEQGQIGAARELGLGYLKKWPALMPGEKAPHKDVLVIFLREVAGLVGQMGNAPPPVQDALFDPLIKLLSHPSHSVRVTSAWALRCFCFSTPLRLPAFILSVMELLQRDIAHLANATTATLSSEVVPKALGHAYGLSALFAVIPSRPLYVSSDLSAKVLDLAISLLKKASEHDLKVADVEVEVAWTAISSLMTLGPNFVRAQLPQLMVLWRNALPKPTSKDTSAGTGRSGLEWMFLLHVRECALSAILAFLRHNSPALVTLDVARRLSSLLNNVLAFSNAFLAHQATLDVSEQQQAMQMMLSSSSHVPMTPTVREALLRRRVYQCFYALGYASLPETTQVALLQSAVTLFASPDGYAGSTMQAAIASSAGTFTSVWQAADGYGYGVTTLKALEEKAGLADESLPATLSSNRLNRDTIDDAIDSLIKRPVLASLEHDPLSICDLRYHTNLLDWPASNPASSAAVDSSIELFSSLLPLQDTATSLKIVSLLVDSARSAKLERNVGRKAAVIYNATVAILLTLRISMNMTGSQQRLARETLGNPQIASVLVDFLKDAIIHQDEHLRAVGSEAIGRLASLAGSNFLTNQVSQLVELVVNNREPNARAGCALTFGAIHSHVGGLAAGPLIKTTVNVLMSLSNDPHPLVHFWALNALNEVINAASLSYSPFISGTLGMLYKLYASEAHEAEGGTLINGNVRGDLPAYLVICRIIDAVMAVMGPELQDSHRTRTLILDLVQESALEPDEAICVEAIKCIQHFLMFAPDHVDIPDVVRQFRGHLSSSRRPLRVAAVDALYQLVQKDALTISKVGGDQLVQDLFRMLDDDSTIDGVRNVIASWLQQTVILNPSAWIDLCQRIMSRTTASQQVVDLSSKAGILQDEEGQALSADTDASSSNLMSRWRTQLFALQCLHSICTIVWQSGKRENFDLTYAKQHGIPFSSLLVTRVADLIKTAFTASAAYVTEIRLEGLVVLRDIIEVFAASPDPDYPEALLLEQHQAPITAALTPAFSSDSTPEILASAIQVCAVFVGSGVVKDVSRMGRILRLLTSALEQCKQSGMLSIGDAPELSPNASVMLRIATVTAWAELEISSSQQSYLKDVVGPYRSSLSFLWMSSLRDCASIRGDSEMLQDTSNSATDAAYVGLGRDVLLPYYEKAWLRILLAVSNVMADGEPTILAAMEGHESIESGSTVKPRTDRAEPTALFFVLFGLVYESLAHTSADATSTSTSRENAIIALSLLKSLVRPEYSGKALLEPAIFEEFTSLCYRMAMTETASVHAHLVEVVSAFARTQTNDQNKLLMNGNAKGGLPDQSPITHCLRICAFILRQSIPNPRTPLLQTEGNRLPDRIAVIKGGFAAFSAIGQCLGPSYREEVRAVSVALYTEILKDESSDMDLAGPTLLSLKAILDVPPDAEHLSNESSKFSRLVHGLFSACLLQIDEMRGRQGIISYNKVKNNLLAGVLILTIAPPKFPFSQEAVEYFCALVSQKLRENGEISLTAAYCVKTLLLASSAPGNNPALRIVPAHIVPGIISFLASSATASFDNHSLLPSLEEVLRAFVTYFAAIPEAYRARFLGVALPTLIFLVSSPSGPTRQSGGDATSPMERLHGVVVNHLVSLATTAPQPFKEATGKLETEQKEVLENAIREAIGGSSGGKATKDTKPTIALRSF</sequence>
<proteinExistence type="inferred from homology"/>
<evidence type="ECO:0000259" key="3">
    <source>
        <dbReference type="Pfam" id="PF25808"/>
    </source>
</evidence>
<feature type="domain" description="LAA1-like C-terminal TPR repeats" evidence="3">
    <location>
        <begin position="1859"/>
        <end position="2039"/>
    </location>
</feature>
<dbReference type="GO" id="GO:0016020">
    <property type="term" value="C:membrane"/>
    <property type="evidence" value="ECO:0007669"/>
    <property type="project" value="TreeGrafter"/>
</dbReference>
<name>A0A164VF40_9AGAM</name>
<gene>
    <name evidence="4" type="ORF">SISNIDRAFT_427283</name>
</gene>
<organism evidence="4 5">
    <name type="scientific">Sistotremastrum niveocremeum HHB9708</name>
    <dbReference type="NCBI Taxonomy" id="1314777"/>
    <lineage>
        <taxon>Eukaryota</taxon>
        <taxon>Fungi</taxon>
        <taxon>Dikarya</taxon>
        <taxon>Basidiomycota</taxon>
        <taxon>Agaricomycotina</taxon>
        <taxon>Agaricomycetes</taxon>
        <taxon>Sistotremastrales</taxon>
        <taxon>Sistotremastraceae</taxon>
        <taxon>Sertulicium</taxon>
        <taxon>Sertulicium niveocremeum</taxon>
    </lineage>
</organism>
<dbReference type="GO" id="GO:0008104">
    <property type="term" value="P:intracellular protein localization"/>
    <property type="evidence" value="ECO:0007669"/>
    <property type="project" value="TreeGrafter"/>
</dbReference>
<accession>A0A164VF40</accession>
<dbReference type="GO" id="GO:0005794">
    <property type="term" value="C:Golgi apparatus"/>
    <property type="evidence" value="ECO:0007669"/>
    <property type="project" value="TreeGrafter"/>
</dbReference>
<dbReference type="GO" id="GO:0006897">
    <property type="term" value="P:endocytosis"/>
    <property type="evidence" value="ECO:0007669"/>
    <property type="project" value="TreeGrafter"/>
</dbReference>
<evidence type="ECO:0000313" key="4">
    <source>
        <dbReference type="EMBL" id="KZS94101.1"/>
    </source>
</evidence>
<dbReference type="Gene3D" id="1.25.10.10">
    <property type="entry name" value="Leucine-rich Repeat Variant"/>
    <property type="match status" value="3"/>
</dbReference>
<feature type="compositionally biased region" description="Basic and acidic residues" evidence="2">
    <location>
        <begin position="267"/>
        <end position="277"/>
    </location>
</feature>
<dbReference type="InterPro" id="IPR046837">
    <property type="entry name" value="Laa1/Sip1/HEATR5-like_HEAT"/>
</dbReference>
<feature type="region of interest" description="Disordered" evidence="2">
    <location>
        <begin position="257"/>
        <end position="296"/>
    </location>
</feature>
<dbReference type="Pfam" id="PF25808">
    <property type="entry name" value="TPR_LAA1_C"/>
    <property type="match status" value="1"/>
</dbReference>